<dbReference type="GO" id="GO:0016887">
    <property type="term" value="F:ATP hydrolysis activity"/>
    <property type="evidence" value="ECO:0007669"/>
    <property type="project" value="RHEA"/>
</dbReference>
<evidence type="ECO:0000259" key="18">
    <source>
        <dbReference type="PROSITE" id="PS51217"/>
    </source>
</evidence>
<organism evidence="19 20">
    <name type="scientific">Buchnera aphidicola</name>
    <name type="common">Hyperomyzus lactucae</name>
    <dbReference type="NCBI Taxonomy" id="1241860"/>
    <lineage>
        <taxon>Bacteria</taxon>
        <taxon>Pseudomonadati</taxon>
        <taxon>Pseudomonadota</taxon>
        <taxon>Gammaproteobacteria</taxon>
        <taxon>Enterobacterales</taxon>
        <taxon>Erwiniaceae</taxon>
        <taxon>Buchnera</taxon>
    </lineage>
</organism>
<dbReference type="PROSITE" id="PS51198">
    <property type="entry name" value="UVRD_HELICASE_ATP_BIND"/>
    <property type="match status" value="1"/>
</dbReference>
<dbReference type="InterPro" id="IPR000212">
    <property type="entry name" value="DNA_helicase_UvrD/REP"/>
</dbReference>
<evidence type="ECO:0000256" key="2">
    <source>
        <dbReference type="ARBA" id="ARBA00022723"/>
    </source>
</evidence>
<evidence type="ECO:0000256" key="1">
    <source>
        <dbReference type="ARBA" id="ARBA00022722"/>
    </source>
</evidence>
<feature type="domain" description="UvrD-like helicase C-terminal" evidence="18">
    <location>
        <begin position="476"/>
        <end position="734"/>
    </location>
</feature>
<comment type="cofactor">
    <cofactor evidence="15">
        <name>Mg(2+)</name>
        <dbReference type="ChEBI" id="CHEBI:18420"/>
    </cofactor>
    <text evidence="15">Binds 1 Mg(2+) ion per subunit.</text>
</comment>
<dbReference type="GO" id="GO:0005524">
    <property type="term" value="F:ATP binding"/>
    <property type="evidence" value="ECO:0007669"/>
    <property type="project" value="UniProtKB-UniRule"/>
</dbReference>
<dbReference type="Gene3D" id="3.90.320.10">
    <property type="match status" value="1"/>
</dbReference>
<dbReference type="InterPro" id="IPR027417">
    <property type="entry name" value="P-loop_NTPase"/>
</dbReference>
<dbReference type="GO" id="GO:0003677">
    <property type="term" value="F:DNA binding"/>
    <property type="evidence" value="ECO:0007669"/>
    <property type="project" value="UniProtKB-UniRule"/>
</dbReference>
<dbReference type="GO" id="GO:0000287">
    <property type="term" value="F:magnesium ion binding"/>
    <property type="evidence" value="ECO:0007669"/>
    <property type="project" value="UniProtKB-UniRule"/>
</dbReference>
<keyword evidence="5 15" id="KW-0378">Hydrolase</keyword>
<evidence type="ECO:0000256" key="4">
    <source>
        <dbReference type="ARBA" id="ARBA00022763"/>
    </source>
</evidence>
<dbReference type="EMBL" id="CP034876">
    <property type="protein sequence ID" value="QCI21167.1"/>
    <property type="molecule type" value="Genomic_DNA"/>
</dbReference>
<dbReference type="Pfam" id="PF00580">
    <property type="entry name" value="UvrD-helicase"/>
    <property type="match status" value="1"/>
</dbReference>
<dbReference type="AlphaFoldDB" id="A0A4D6XYG4"/>
<evidence type="ECO:0000313" key="19">
    <source>
        <dbReference type="EMBL" id="QCI21167.1"/>
    </source>
</evidence>
<dbReference type="Gene3D" id="3.40.50.300">
    <property type="entry name" value="P-loop containing nucleotide triphosphate hydrolases"/>
    <property type="match status" value="2"/>
</dbReference>
<comment type="similarity">
    <text evidence="15">Belongs to the helicase family. UvrD subfamily.</text>
</comment>
<dbReference type="HAMAP" id="MF_01485">
    <property type="entry name" value="RecB"/>
    <property type="match status" value="1"/>
</dbReference>
<evidence type="ECO:0000313" key="20">
    <source>
        <dbReference type="Proteomes" id="UP000298738"/>
    </source>
</evidence>
<dbReference type="OrthoDB" id="9810135at2"/>
<keyword evidence="3 15" id="KW-0547">Nucleotide-binding</keyword>
<dbReference type="Gene3D" id="1.10.486.10">
    <property type="entry name" value="PCRA, domain 4"/>
    <property type="match status" value="1"/>
</dbReference>
<keyword evidence="4 15" id="KW-0227">DNA damage</keyword>
<dbReference type="Pfam" id="PF13361">
    <property type="entry name" value="UvrD_C"/>
    <property type="match status" value="1"/>
</dbReference>
<comment type="function">
    <text evidence="15">A helicase/nuclease that prepares dsDNA breaks (DSB) for recombinational DNA repair. Binds to DSBs and unwinds DNA via a highly rapid and processive ATP-dependent bidirectional helicase activity. Unwinds dsDNA until it encounters a Chi (crossover hotspot instigator) sequence from the 3' direction. Cuts ssDNA a few nucleotides 3' to the Chi site. The properties and activities of the enzyme are changed at Chi. The Chi-altered holoenzyme produces a long 3'-ssDNA overhang and facilitates RecA-binding to the ssDNA for homologous DNA recombination and repair. Holoenzyme degrades any linearized DNA that is unable to undergo homologous recombination. In the holoenzyme this subunit contributes ATPase, 3'-5' helicase, exonuclease activity and loads RecA onto ssDNA.</text>
</comment>
<evidence type="ECO:0000256" key="15">
    <source>
        <dbReference type="HAMAP-Rule" id="MF_01485"/>
    </source>
</evidence>
<comment type="subunit">
    <text evidence="15">Heterotrimer of RecB, RecC and RecD. All subunits contribute to DNA-binding. Interacts with RecA.</text>
</comment>
<dbReference type="CDD" id="cd22352">
    <property type="entry name" value="RecB_C-like"/>
    <property type="match status" value="1"/>
</dbReference>
<comment type="domain">
    <text evidence="15">The C-terminal domain has nuclease activity and interacts with RecD. It interacts with RecA, facilitating its loading onto ssDNA.</text>
</comment>
<keyword evidence="1 15" id="KW-0540">Nuclease</keyword>
<feature type="active site" description="For nuclease activity" evidence="15">
    <location>
        <position position="1065"/>
    </location>
</feature>
<name>A0A4D6XYG4_9GAMM</name>
<feature type="region of interest" description="Nuclease activity, interacts with RecD and RecA" evidence="15">
    <location>
        <begin position="888"/>
        <end position="1158"/>
    </location>
</feature>
<keyword evidence="2 15" id="KW-0479">Metal-binding</keyword>
<feature type="domain" description="UvrD-like helicase ATP-binding" evidence="17">
    <location>
        <begin position="4"/>
        <end position="446"/>
    </location>
</feature>
<keyword evidence="9 15" id="KW-0460">Magnesium</keyword>
<protein>
    <recommendedName>
        <fullName evidence="15">RecBCD enzyme subunit RecB</fullName>
        <ecNumber evidence="15">3.1.11.5</ecNumber>
        <ecNumber evidence="15">5.6.2.4</ecNumber>
    </recommendedName>
    <alternativeName>
        <fullName evidence="15">DNA 3'-5' helicase subunit RecB</fullName>
    </alternativeName>
    <alternativeName>
        <fullName evidence="15">Exonuclease V subunit RecB</fullName>
        <shortName evidence="15">ExoV subunit RecB</shortName>
    </alternativeName>
    <alternativeName>
        <fullName evidence="15">Helicase/nuclease RecBCD subunit RecB</fullName>
    </alternativeName>
</protein>
<dbReference type="SUPFAM" id="SSF52540">
    <property type="entry name" value="P-loop containing nucleoside triphosphate hydrolases"/>
    <property type="match status" value="1"/>
</dbReference>
<accession>A0A4D6XYG4</accession>
<comment type="catalytic activity">
    <reaction evidence="13 15">
        <text>Couples ATP hydrolysis with the unwinding of duplex DNA by translocating in the 3'-5' direction.</text>
        <dbReference type="EC" id="5.6.2.4"/>
    </reaction>
</comment>
<dbReference type="InterPro" id="IPR014016">
    <property type="entry name" value="UvrD-like_ATP-bd"/>
</dbReference>
<feature type="binding site" evidence="15">
    <location>
        <position position="1052"/>
    </location>
    <ligand>
        <name>Mg(2+)</name>
        <dbReference type="ChEBI" id="CHEBI:18420"/>
    </ligand>
</feature>
<comment type="catalytic activity">
    <reaction evidence="14 15">
        <text>ATP + H2O = ADP + phosphate + H(+)</text>
        <dbReference type="Rhea" id="RHEA:13065"/>
        <dbReference type="ChEBI" id="CHEBI:15377"/>
        <dbReference type="ChEBI" id="CHEBI:15378"/>
        <dbReference type="ChEBI" id="CHEBI:30616"/>
        <dbReference type="ChEBI" id="CHEBI:43474"/>
        <dbReference type="ChEBI" id="CHEBI:456216"/>
        <dbReference type="EC" id="5.6.2.4"/>
    </reaction>
</comment>
<evidence type="ECO:0000256" key="5">
    <source>
        <dbReference type="ARBA" id="ARBA00022801"/>
    </source>
</evidence>
<dbReference type="InterPro" id="IPR011335">
    <property type="entry name" value="Restrct_endonuc-II-like"/>
</dbReference>
<evidence type="ECO:0000256" key="12">
    <source>
        <dbReference type="ARBA" id="ARBA00023235"/>
    </source>
</evidence>
<evidence type="ECO:0000256" key="9">
    <source>
        <dbReference type="ARBA" id="ARBA00022842"/>
    </source>
</evidence>
<dbReference type="InterPro" id="IPR014017">
    <property type="entry name" value="DNA_helicase_UvrD-like_C"/>
</dbReference>
<feature type="region of interest" description="DNA-binding and helicase activity, interacts with RecC" evidence="15">
    <location>
        <begin position="1"/>
        <end position="835"/>
    </location>
</feature>
<dbReference type="PANTHER" id="PTHR11070:SF23">
    <property type="entry name" value="RECBCD ENZYME SUBUNIT RECB"/>
    <property type="match status" value="1"/>
</dbReference>
<reference evidence="19 20" key="1">
    <citation type="submission" date="2018-12" db="EMBL/GenBank/DDBJ databases">
        <authorList>
            <person name="Chong R.A."/>
        </authorList>
    </citation>
    <scope>NUCLEOTIDE SEQUENCE [LARGE SCALE GENOMIC DNA]</scope>
    <source>
        <strain evidence="19 20">Hla</strain>
    </source>
</reference>
<evidence type="ECO:0000256" key="13">
    <source>
        <dbReference type="ARBA" id="ARBA00034617"/>
    </source>
</evidence>
<keyword evidence="6 15" id="KW-0347">Helicase</keyword>
<comment type="miscellaneous">
    <text evidence="15">In the RecBCD complex, RecB has a slow 3'-5' helicase, an exonuclease activity and loads RecA onto ssDNA, RecD has a fast 5'-3' helicase activity, while RecC stimulates the ATPase and processivity of the RecB helicase and contributes to recognition of the Chi site.</text>
</comment>
<keyword evidence="8 15" id="KW-0067">ATP-binding</keyword>
<dbReference type="GO" id="GO:0009338">
    <property type="term" value="C:exodeoxyribonuclease V complex"/>
    <property type="evidence" value="ECO:0007669"/>
    <property type="project" value="TreeGrafter"/>
</dbReference>
<evidence type="ECO:0000256" key="14">
    <source>
        <dbReference type="ARBA" id="ARBA00048988"/>
    </source>
</evidence>
<dbReference type="Proteomes" id="UP000298738">
    <property type="component" value="Chromosome"/>
</dbReference>
<evidence type="ECO:0000256" key="16">
    <source>
        <dbReference type="PROSITE-ProRule" id="PRU00560"/>
    </source>
</evidence>
<feature type="binding site" evidence="16">
    <location>
        <begin position="25"/>
        <end position="32"/>
    </location>
    <ligand>
        <name>ATP</name>
        <dbReference type="ChEBI" id="CHEBI:30616"/>
    </ligand>
</feature>
<evidence type="ECO:0000259" key="17">
    <source>
        <dbReference type="PROSITE" id="PS51198"/>
    </source>
</evidence>
<dbReference type="InterPro" id="IPR011604">
    <property type="entry name" value="PDDEXK-like_dom_sf"/>
</dbReference>
<feature type="binding site" evidence="15">
    <location>
        <position position="1065"/>
    </location>
    <ligand>
        <name>Mg(2+)</name>
        <dbReference type="ChEBI" id="CHEBI:18420"/>
    </ligand>
</feature>
<dbReference type="SUPFAM" id="SSF52980">
    <property type="entry name" value="Restriction endonuclease-like"/>
    <property type="match status" value="1"/>
</dbReference>
<dbReference type="GO" id="GO:0005829">
    <property type="term" value="C:cytosol"/>
    <property type="evidence" value="ECO:0007669"/>
    <property type="project" value="TreeGrafter"/>
</dbReference>
<evidence type="ECO:0000256" key="8">
    <source>
        <dbReference type="ARBA" id="ARBA00022840"/>
    </source>
</evidence>
<dbReference type="NCBIfam" id="TIGR00609">
    <property type="entry name" value="recB"/>
    <property type="match status" value="1"/>
</dbReference>
<keyword evidence="11 15" id="KW-0234">DNA repair</keyword>
<evidence type="ECO:0000256" key="6">
    <source>
        <dbReference type="ARBA" id="ARBA00022806"/>
    </source>
</evidence>
<comment type="domain">
    <text evidence="15">The N-terminal DNA-binding domain is a ssDNA-dependent ATPase and has ATP-dependent 3'-5' helicase function. This domain interacts with RecC.</text>
</comment>
<dbReference type="EC" id="3.1.11.5" evidence="15"/>
<keyword evidence="10 15" id="KW-0238">DNA-binding</keyword>
<evidence type="ECO:0000256" key="3">
    <source>
        <dbReference type="ARBA" id="ARBA00022741"/>
    </source>
</evidence>
<dbReference type="InterPro" id="IPR004586">
    <property type="entry name" value="RecB"/>
</dbReference>
<gene>
    <name evidence="15 19" type="primary">recB</name>
    <name evidence="19" type="ORF">D9V68_02315</name>
</gene>
<evidence type="ECO:0000256" key="7">
    <source>
        <dbReference type="ARBA" id="ARBA00022839"/>
    </source>
</evidence>
<evidence type="ECO:0000256" key="11">
    <source>
        <dbReference type="ARBA" id="ARBA00023204"/>
    </source>
</evidence>
<proteinExistence type="inferred from homology"/>
<sequence length="1158" mass="137379">MNTDYFKKKLDVFKILLNGINLIEASAGTGKTFTIVLLYLRLLLGIGNKQKKLLVHQILVVTFTNTAKEELYIRIKNGIQNLYFTCINKTTSDPILELFLREINDIDEAVDILNKAQNDINHSSIYTIHSFCQKILQWYTFDYNIIFKDEIIENEDDLYLQATEDFWRRFFYNLPENIVNVICQDYNSPENLLKKIKPLLHIKSINFKKRLLKNETLLSYHENNIKKINNFKEIWLNNYRAISRLMYLLKINKKIYSKFNLSRWINDITIWAKSETKDYTLPIALKYFSKNYIEKNTTNNISSEYIIFKETEKILNNNFSLKKIIILNAIKNINRFLLKEKKNQSLLSFNDLLSILLETIKKNQYLRELIRKKYPAAFIDEFQDTNIEQYKIFDLLYKKNEKTVLFLIGDPKQAIYSFRGADIFSYLYAKSKIKKHYYLDTNWRSSTKMCKSINFLFSQHNNPFIFKNLSFKIIKSSYKNSKMDFVINKTSQIPIKFFLQEQKEVYIDDYQVWISKQCANEISYWLACAKEGNAIIKTKKGEKTLTYKDIAILVRNQKEANLITQELKKLNIMSIYSSYKDSIFQIFDAQELLWILKSILEPDNENLLKQSISTHILKKINNKEKSFLIIEKLYEYNNIWQKIGIFNMIKTMILEYQMNSNIIDLKMYYEKNLNFLHIAELLEEKFQFFDKKESLIRWFQKKILAIKQPSHNERIRSLSESQSIKIVTIHKAKGLEYPIVWIPFSIDFNQSKLPVYHKKENFKVFFDTEKNQASLKISDKERLAEDVRFLYVALTRAIVHCSIGIACLIKQKIKNRDYSDIHNSGLGYIIQNGKIMNYKNLFDQLSKLSMNNFIEVQNSANNSMLSINKKNIHLISKRNMFKEHIHNIWKVISFTKLKKENKSSAYEQKEIILDNALNIKKNQKLTVHNFPTGKKTGIMIHYILRNLHDLNEKKYDWFSKILEKYNISSKWTPILMSWVENIINTPLNNENIVLSKINKKLCIKELEFFLPIKNILYSTELNKTLQSSDSISILSPKLSFDPIKGILTGSIDLLFCWKKKYYIIDYKSNWLGNNNSIYSDENIKKEIINQRYDLQYQIYTVAVHTYLQKKIKYYNYRNNFGGVFYIFLRAVNNQKKNNGVFHTIPNFSLIEKIIDLIS</sequence>
<dbReference type="PROSITE" id="PS51217">
    <property type="entry name" value="UVRD_HELICASE_CTER"/>
    <property type="match status" value="1"/>
</dbReference>
<dbReference type="Gene3D" id="1.10.3170.10">
    <property type="entry name" value="Recbcd, chain B, domain 2"/>
    <property type="match status" value="1"/>
</dbReference>
<keyword evidence="7 15" id="KW-0269">Exonuclease</keyword>
<dbReference type="PANTHER" id="PTHR11070">
    <property type="entry name" value="UVRD / RECB / PCRA DNA HELICASE FAMILY MEMBER"/>
    <property type="match status" value="1"/>
</dbReference>
<dbReference type="GO" id="GO:0000724">
    <property type="term" value="P:double-strand break repair via homologous recombination"/>
    <property type="evidence" value="ECO:0007669"/>
    <property type="project" value="UniProtKB-UniRule"/>
</dbReference>
<dbReference type="GO" id="GO:0008854">
    <property type="term" value="F:exodeoxyribonuclease V activity"/>
    <property type="evidence" value="ECO:0007669"/>
    <property type="project" value="UniProtKB-EC"/>
</dbReference>
<reference evidence="19 20" key="2">
    <citation type="submission" date="2019-05" db="EMBL/GenBank/DDBJ databases">
        <title>Genome evolution of the obligate endosymbiont Buchnera aphidicola.</title>
        <authorList>
            <person name="Moran N.A."/>
        </authorList>
    </citation>
    <scope>NUCLEOTIDE SEQUENCE [LARGE SCALE GENOMIC DNA]</scope>
    <source>
        <strain evidence="19 20">Hla</strain>
    </source>
</reference>
<feature type="binding site" evidence="15">
    <location>
        <position position="941"/>
    </location>
    <ligand>
        <name>Mg(2+)</name>
        <dbReference type="ChEBI" id="CHEBI:18420"/>
    </ligand>
</feature>
<evidence type="ECO:0000256" key="10">
    <source>
        <dbReference type="ARBA" id="ARBA00023125"/>
    </source>
</evidence>
<dbReference type="GO" id="GO:0043138">
    <property type="term" value="F:3'-5' DNA helicase activity"/>
    <property type="evidence" value="ECO:0007669"/>
    <property type="project" value="UniProtKB-UniRule"/>
</dbReference>
<comment type="catalytic activity">
    <reaction evidence="15">
        <text>Exonucleolytic cleavage (in the presence of ATP) in either 5'- to 3'- or 3'- to 5'-direction to yield 5'-phosphooligonucleotides.</text>
        <dbReference type="EC" id="3.1.11.5"/>
    </reaction>
</comment>
<dbReference type="RefSeq" id="WP_158357957.1">
    <property type="nucleotide sequence ID" value="NZ_CP034876.1"/>
</dbReference>
<keyword evidence="12 15" id="KW-0413">Isomerase</keyword>
<dbReference type="EC" id="5.6.2.4" evidence="15"/>